<name>A0A8S1VWW8_9CILI</name>
<evidence type="ECO:0000313" key="2">
    <source>
        <dbReference type="Proteomes" id="UP000689195"/>
    </source>
</evidence>
<proteinExistence type="predicted"/>
<dbReference type="Proteomes" id="UP000689195">
    <property type="component" value="Unassembled WGS sequence"/>
</dbReference>
<protein>
    <submittedName>
        <fullName evidence="1">Uncharacterized protein</fullName>
    </submittedName>
</protein>
<gene>
    <name evidence="1" type="ORF">PPENT_87.1.T0750226</name>
</gene>
<keyword evidence="2" id="KW-1185">Reference proteome</keyword>
<evidence type="ECO:0000313" key="1">
    <source>
        <dbReference type="EMBL" id="CAD8181147.1"/>
    </source>
</evidence>
<sequence length="42" mass="5032">MTNLSIYLIKHFPQTLQIVYLLNPKFNPKVNVYKINNNKKQL</sequence>
<reference evidence="1" key="1">
    <citation type="submission" date="2021-01" db="EMBL/GenBank/DDBJ databases">
        <authorList>
            <consortium name="Genoscope - CEA"/>
            <person name="William W."/>
        </authorList>
    </citation>
    <scope>NUCLEOTIDE SEQUENCE</scope>
</reference>
<dbReference type="EMBL" id="CAJJDO010000075">
    <property type="protein sequence ID" value="CAD8181147.1"/>
    <property type="molecule type" value="Genomic_DNA"/>
</dbReference>
<dbReference type="AlphaFoldDB" id="A0A8S1VWW8"/>
<accession>A0A8S1VWW8</accession>
<organism evidence="1 2">
    <name type="scientific">Paramecium pentaurelia</name>
    <dbReference type="NCBI Taxonomy" id="43138"/>
    <lineage>
        <taxon>Eukaryota</taxon>
        <taxon>Sar</taxon>
        <taxon>Alveolata</taxon>
        <taxon>Ciliophora</taxon>
        <taxon>Intramacronucleata</taxon>
        <taxon>Oligohymenophorea</taxon>
        <taxon>Peniculida</taxon>
        <taxon>Parameciidae</taxon>
        <taxon>Paramecium</taxon>
    </lineage>
</organism>
<comment type="caution">
    <text evidence="1">The sequence shown here is derived from an EMBL/GenBank/DDBJ whole genome shotgun (WGS) entry which is preliminary data.</text>
</comment>